<feature type="transmembrane region" description="Helical" evidence="1">
    <location>
        <begin position="202"/>
        <end position="222"/>
    </location>
</feature>
<dbReference type="Proteomes" id="UP001589718">
    <property type="component" value="Unassembled WGS sequence"/>
</dbReference>
<keyword evidence="1" id="KW-1133">Transmembrane helix</keyword>
<protein>
    <submittedName>
        <fullName evidence="2">DUF2079 domain-containing protein</fullName>
    </submittedName>
</protein>
<dbReference type="Pfam" id="PF09852">
    <property type="entry name" value="DUF2079"/>
    <property type="match status" value="1"/>
</dbReference>
<gene>
    <name evidence="2" type="ORF">ACFFTU_18410</name>
</gene>
<evidence type="ECO:0000313" key="2">
    <source>
        <dbReference type="EMBL" id="MFB9521922.1"/>
    </source>
</evidence>
<sequence>MAVRRRARRAAPWAWSAALFVLYGALSVRRHQLLRTTGYDLGIFEQAVQAYSRLRLPYVPLKGEGGTVNLLGDHFHPILAVLAPLYRVFPAAETLLLAQAALLALAVVPLARWAGRVLGRAALHTVALGYGLSWGIASTVAFDFHEVAFAVPLLAFSLEALGRGRHERAVLLAAPLLLVKEDLGLTLAALGGYLVWRGRRTLGFATLLGGVLGTLVITKLLLPALSPSGTYAYGEYVAEGGRGSLLMTLAAAPLDALRPEVKAVTLVLVFAPTALLALRSPIALLALPTLGWRLLSRHDYHWETAFHYSAVLMPIVFAAAIDALTPYGRFGPFSPDGTKDNPLAARHLRASLATVLAVTLVLLPSFPFGLVLRKDTWRTPGHVHVARALLARIPDGATVAASNRLVPQLVSRTTVVLFPGYPIPGRLYDTDGTPPPPTSEWILHDSRPHPAWPLPDGHWPYPPHRQQEELARAQKTYGYRVVAQDDGITLLRRKGPVARDGAETSIR</sequence>
<comment type="caution">
    <text evidence="2">The sequence shown here is derived from an EMBL/GenBank/DDBJ whole genome shotgun (WGS) entry which is preliminary data.</text>
</comment>
<accession>A0ABV5PFF8</accession>
<dbReference type="EMBL" id="JBHMCR010000009">
    <property type="protein sequence ID" value="MFB9521922.1"/>
    <property type="molecule type" value="Genomic_DNA"/>
</dbReference>
<evidence type="ECO:0000313" key="3">
    <source>
        <dbReference type="Proteomes" id="UP001589718"/>
    </source>
</evidence>
<feature type="transmembrane region" description="Helical" evidence="1">
    <location>
        <begin position="263"/>
        <end position="287"/>
    </location>
</feature>
<keyword evidence="3" id="KW-1185">Reference proteome</keyword>
<dbReference type="RefSeq" id="WP_345228675.1">
    <property type="nucleotide sequence ID" value="NZ_BAAAXE010000015.1"/>
</dbReference>
<feature type="transmembrane region" description="Helical" evidence="1">
    <location>
        <begin position="308"/>
        <end position="328"/>
    </location>
</feature>
<organism evidence="2 3">
    <name type="scientific">Streptomyces cremeus</name>
    <dbReference type="NCBI Taxonomy" id="66881"/>
    <lineage>
        <taxon>Bacteria</taxon>
        <taxon>Bacillati</taxon>
        <taxon>Actinomycetota</taxon>
        <taxon>Actinomycetes</taxon>
        <taxon>Kitasatosporales</taxon>
        <taxon>Streptomycetaceae</taxon>
        <taxon>Streptomyces</taxon>
    </lineage>
</organism>
<reference evidence="2 3" key="1">
    <citation type="submission" date="2024-09" db="EMBL/GenBank/DDBJ databases">
        <authorList>
            <person name="Sun Q."/>
            <person name="Mori K."/>
        </authorList>
    </citation>
    <scope>NUCLEOTIDE SEQUENCE [LARGE SCALE GENOMIC DNA]</scope>
    <source>
        <strain evidence="2 3">JCM 4362</strain>
    </source>
</reference>
<evidence type="ECO:0000256" key="1">
    <source>
        <dbReference type="SAM" id="Phobius"/>
    </source>
</evidence>
<name>A0ABV5PFF8_STRCM</name>
<keyword evidence="1" id="KW-0472">Membrane</keyword>
<proteinExistence type="predicted"/>
<dbReference type="InterPro" id="IPR018650">
    <property type="entry name" value="STSV1_Orf64"/>
</dbReference>
<keyword evidence="1" id="KW-0812">Transmembrane</keyword>
<feature type="transmembrane region" description="Helical" evidence="1">
    <location>
        <begin position="348"/>
        <end position="372"/>
    </location>
</feature>